<name>C5M744_CANTT</name>
<dbReference type="GeneID" id="8301493"/>
<dbReference type="InterPro" id="IPR041808">
    <property type="entry name" value="Cue3_CUE"/>
</dbReference>
<keyword evidence="1" id="KW-0833">Ubl conjugation pathway</keyword>
<gene>
    <name evidence="4" type="ORF">CTRG_01676</name>
</gene>
<dbReference type="STRING" id="294747.C5M744"/>
<dbReference type="SUPFAM" id="SSF46934">
    <property type="entry name" value="UBA-like"/>
    <property type="match status" value="1"/>
</dbReference>
<dbReference type="Pfam" id="PF02845">
    <property type="entry name" value="CUE"/>
    <property type="match status" value="1"/>
</dbReference>
<organism evidence="4 5">
    <name type="scientific">Candida tropicalis (strain ATCC MYA-3404 / T1)</name>
    <name type="common">Yeast</name>
    <dbReference type="NCBI Taxonomy" id="294747"/>
    <lineage>
        <taxon>Eukaryota</taxon>
        <taxon>Fungi</taxon>
        <taxon>Dikarya</taxon>
        <taxon>Ascomycota</taxon>
        <taxon>Saccharomycotina</taxon>
        <taxon>Pichiomycetes</taxon>
        <taxon>Debaryomycetaceae</taxon>
        <taxon>Candida/Lodderomyces clade</taxon>
        <taxon>Candida</taxon>
    </lineage>
</organism>
<dbReference type="EMBL" id="GG692396">
    <property type="protein sequence ID" value="EER34814.1"/>
    <property type="molecule type" value="Genomic_DNA"/>
</dbReference>
<dbReference type="GO" id="GO:0043130">
    <property type="term" value="F:ubiquitin binding"/>
    <property type="evidence" value="ECO:0007669"/>
    <property type="project" value="InterPro"/>
</dbReference>
<sequence length="449" mass="51060">MSTIQDDTVYIPIPHYPPFKLRSSLIDKDPVIWVHLLEGYIKLMQFLLDVNSPKLTIKSQQQLQLFLKNFLVETSEEESKIFSLGAINPEIKTNTSILKIYVFQLIKNYSFVKLNLTGEIIWKFARIYAEKNINIVRGLIDGSFKSKFNDNKKSGNISSISSVQKYLDTLIKNGNFTHEDLTSLSLLLGQNTTKTSTFAMGSNRSINKRSNRSSPFAENFVNTTWIENLEQSYVGGKSVNAETIKNVMIISIISLSTAKLASLTMSLGISSVDTLKSCPLFSSIIISEPYREMIPNLEERLPFLRSLDEEEDDDEDYDDDFGYEENIEAISLLVDLFPGMTEKKAKIVLKQNNGDVEHVTNMLLENPGLIDQIEEQQKKKKKKPVPSNNNYNDPRVLQSKKNQKFKLGQPSAELKKKTLSDALRVMYQSDEDEPDDTYDDQEKTTGDDL</sequence>
<proteinExistence type="predicted"/>
<dbReference type="SMART" id="SM00546">
    <property type="entry name" value="CUE"/>
    <property type="match status" value="1"/>
</dbReference>
<keyword evidence="5" id="KW-1185">Reference proteome</keyword>
<dbReference type="InterPro" id="IPR009060">
    <property type="entry name" value="UBA-like_sf"/>
</dbReference>
<feature type="compositionally biased region" description="Acidic residues" evidence="2">
    <location>
        <begin position="429"/>
        <end position="439"/>
    </location>
</feature>
<dbReference type="KEGG" id="ctp:CTRG_01676"/>
<feature type="region of interest" description="Disordered" evidence="2">
    <location>
        <begin position="375"/>
        <end position="449"/>
    </location>
</feature>
<evidence type="ECO:0000313" key="4">
    <source>
        <dbReference type="EMBL" id="EER34814.1"/>
    </source>
</evidence>
<dbReference type="eggNOG" id="ENOG502RV3A">
    <property type="taxonomic scope" value="Eukaryota"/>
</dbReference>
<feature type="domain" description="CUE" evidence="3">
    <location>
        <begin position="325"/>
        <end position="368"/>
    </location>
</feature>
<dbReference type="HOGENOM" id="CLU_030292_0_0_1"/>
<protein>
    <recommendedName>
        <fullName evidence="3">CUE domain-containing protein</fullName>
    </recommendedName>
</protein>
<dbReference type="VEuPathDB" id="FungiDB:CTRG_01676"/>
<evidence type="ECO:0000256" key="2">
    <source>
        <dbReference type="SAM" id="MobiDB-lite"/>
    </source>
</evidence>
<dbReference type="CDD" id="cd14373">
    <property type="entry name" value="CUE_Cue3p_like"/>
    <property type="match status" value="1"/>
</dbReference>
<dbReference type="PROSITE" id="PS51140">
    <property type="entry name" value="CUE"/>
    <property type="match status" value="1"/>
</dbReference>
<dbReference type="AlphaFoldDB" id="C5M744"/>
<dbReference type="Proteomes" id="UP000002037">
    <property type="component" value="Unassembled WGS sequence"/>
</dbReference>
<evidence type="ECO:0000256" key="1">
    <source>
        <dbReference type="ARBA" id="ARBA00022786"/>
    </source>
</evidence>
<dbReference type="InterPro" id="IPR003892">
    <property type="entry name" value="CUE"/>
</dbReference>
<evidence type="ECO:0000313" key="5">
    <source>
        <dbReference type="Proteomes" id="UP000002037"/>
    </source>
</evidence>
<feature type="compositionally biased region" description="Basic and acidic residues" evidence="2">
    <location>
        <begin position="440"/>
        <end position="449"/>
    </location>
</feature>
<dbReference type="RefSeq" id="XP_002547369.1">
    <property type="nucleotide sequence ID" value="XM_002547323.1"/>
</dbReference>
<accession>C5M744</accession>
<evidence type="ECO:0000259" key="3">
    <source>
        <dbReference type="PROSITE" id="PS51140"/>
    </source>
</evidence>
<reference evidence="4 5" key="1">
    <citation type="journal article" date="2009" name="Nature">
        <title>Evolution of pathogenicity and sexual reproduction in eight Candida genomes.</title>
        <authorList>
            <person name="Butler G."/>
            <person name="Rasmussen M.D."/>
            <person name="Lin M.F."/>
            <person name="Santos M.A."/>
            <person name="Sakthikumar S."/>
            <person name="Munro C.A."/>
            <person name="Rheinbay E."/>
            <person name="Grabherr M."/>
            <person name="Forche A."/>
            <person name="Reedy J.L."/>
            <person name="Agrafioti I."/>
            <person name="Arnaud M.B."/>
            <person name="Bates S."/>
            <person name="Brown A.J."/>
            <person name="Brunke S."/>
            <person name="Costanzo M.C."/>
            <person name="Fitzpatrick D.A."/>
            <person name="de Groot P.W."/>
            <person name="Harris D."/>
            <person name="Hoyer L.L."/>
            <person name="Hube B."/>
            <person name="Klis F.M."/>
            <person name="Kodira C."/>
            <person name="Lennard N."/>
            <person name="Logue M.E."/>
            <person name="Martin R."/>
            <person name="Neiman A.M."/>
            <person name="Nikolaou E."/>
            <person name="Quail M.A."/>
            <person name="Quinn J."/>
            <person name="Santos M.C."/>
            <person name="Schmitzberger F.F."/>
            <person name="Sherlock G."/>
            <person name="Shah P."/>
            <person name="Silverstein K.A."/>
            <person name="Skrzypek M.S."/>
            <person name="Soll D."/>
            <person name="Staggs R."/>
            <person name="Stansfield I."/>
            <person name="Stumpf M.P."/>
            <person name="Sudbery P.E."/>
            <person name="Srikantha T."/>
            <person name="Zeng Q."/>
            <person name="Berman J."/>
            <person name="Berriman M."/>
            <person name="Heitman J."/>
            <person name="Gow N.A."/>
            <person name="Lorenz M.C."/>
            <person name="Birren B.W."/>
            <person name="Kellis M."/>
            <person name="Cuomo C.A."/>
        </authorList>
    </citation>
    <scope>NUCLEOTIDE SEQUENCE [LARGE SCALE GENOMIC DNA]</scope>
    <source>
        <strain evidence="5">ATCC MYA-3404 / T1</strain>
    </source>
</reference>
<dbReference type="OrthoDB" id="5577209at2759"/>